<protein>
    <submittedName>
        <fullName evidence="6">IS21 family transposase</fullName>
    </submittedName>
</protein>
<evidence type="ECO:0000313" key="7">
    <source>
        <dbReference type="EMBL" id="QQP93888.1"/>
    </source>
</evidence>
<evidence type="ECO:0000256" key="1">
    <source>
        <dbReference type="SAM" id="MobiDB-lite"/>
    </source>
</evidence>
<evidence type="ECO:0000313" key="4">
    <source>
        <dbReference type="EMBL" id="QQP88149.1"/>
    </source>
</evidence>
<evidence type="ECO:0000259" key="3">
    <source>
        <dbReference type="PROSITE" id="PS50994"/>
    </source>
</evidence>
<dbReference type="SUPFAM" id="SSF53098">
    <property type="entry name" value="Ribonuclease H-like"/>
    <property type="match status" value="1"/>
</dbReference>
<dbReference type="EMBL" id="CP067423">
    <property type="protein sequence ID" value="QQP93888.1"/>
    <property type="molecule type" value="Genomic_DNA"/>
</dbReference>
<proteinExistence type="predicted"/>
<dbReference type="Proteomes" id="UP000595197">
    <property type="component" value="Plasmid pTT6-3"/>
</dbReference>
<evidence type="ECO:0000259" key="2">
    <source>
        <dbReference type="PROSITE" id="PS50532"/>
    </source>
</evidence>
<dbReference type="InterPro" id="IPR001584">
    <property type="entry name" value="Integrase_cat-core"/>
</dbReference>
<accession>A0ABX7BL16</accession>
<dbReference type="Pfam" id="PF22483">
    <property type="entry name" value="Mu-transpos_C_2"/>
    <property type="match status" value="1"/>
</dbReference>
<geneLocation type="plasmid" evidence="7 8">
    <name>pTT6-3</name>
</geneLocation>
<name>A0ABX7BL16_9PROT</name>
<dbReference type="EMBL" id="CP067420">
    <property type="protein sequence ID" value="QQP88149.1"/>
    <property type="molecule type" value="Genomic_DNA"/>
</dbReference>
<dbReference type="EMBL" id="CP067421">
    <property type="protein sequence ID" value="QQP92683.1"/>
    <property type="molecule type" value="Genomic_DNA"/>
</dbReference>
<keyword evidence="6" id="KW-0614">Plasmid</keyword>
<evidence type="ECO:0000313" key="6">
    <source>
        <dbReference type="EMBL" id="QQP93137.1"/>
    </source>
</evidence>
<organism evidence="6 8">
    <name type="scientific">Skermanella cutis</name>
    <dbReference type="NCBI Taxonomy" id="2775420"/>
    <lineage>
        <taxon>Bacteria</taxon>
        <taxon>Pseudomonadati</taxon>
        <taxon>Pseudomonadota</taxon>
        <taxon>Alphaproteobacteria</taxon>
        <taxon>Rhodospirillales</taxon>
        <taxon>Azospirillaceae</taxon>
        <taxon>Skermanella</taxon>
    </lineage>
</organism>
<evidence type="ECO:0000313" key="5">
    <source>
        <dbReference type="EMBL" id="QQP92683.1"/>
    </source>
</evidence>
<dbReference type="Proteomes" id="UP000595197">
    <property type="component" value="Chromosome"/>
</dbReference>
<dbReference type="PROSITE" id="PS50532">
    <property type="entry name" value="HTH_IS408"/>
    <property type="match status" value="1"/>
</dbReference>
<evidence type="ECO:0000313" key="8">
    <source>
        <dbReference type="Proteomes" id="UP000595197"/>
    </source>
</evidence>
<dbReference type="Proteomes" id="UP000595197">
    <property type="component" value="Plasmid pTT6-1"/>
</dbReference>
<dbReference type="PROSITE" id="PS50994">
    <property type="entry name" value="INTEGRASE"/>
    <property type="match status" value="1"/>
</dbReference>
<feature type="region of interest" description="Disordered" evidence="1">
    <location>
        <begin position="483"/>
        <end position="505"/>
    </location>
</feature>
<keyword evidence="8" id="KW-1185">Reference proteome</keyword>
<gene>
    <name evidence="6" type="primary">istA</name>
    <name evidence="4" type="ORF">IGS68_19085</name>
    <name evidence="6" type="ORF">IGS68_28730</name>
    <name evidence="5" type="ORF">IGS68_29855</name>
    <name evidence="7" type="ORF">IGS68_33805</name>
</gene>
<reference evidence="6" key="2">
    <citation type="submission" date="2021-02" db="EMBL/GenBank/DDBJ databases">
        <title>Skermanella TT6 skin isolate.</title>
        <authorList>
            <person name="Lee K."/>
            <person name="Ganzorig M."/>
        </authorList>
    </citation>
    <scope>NUCLEOTIDE SEQUENCE</scope>
    <source>
        <strain evidence="6 8">TT6</strain>
        <plasmid evidence="6 8">pTT6-1</plasmid>
        <plasmid evidence="7 8">pTT6-3</plasmid>
    </source>
</reference>
<dbReference type="PANTHER" id="PTHR35004:SF8">
    <property type="entry name" value="TRANSPOSASE RV3428C-RELATED"/>
    <property type="match status" value="1"/>
</dbReference>
<feature type="domain" description="Integrase catalytic" evidence="3">
    <location>
        <begin position="134"/>
        <end position="328"/>
    </location>
</feature>
<dbReference type="PANTHER" id="PTHR35004">
    <property type="entry name" value="TRANSPOSASE RV3428C-RELATED"/>
    <property type="match status" value="1"/>
</dbReference>
<feature type="domain" description="HTH IS408-type" evidence="2">
    <location>
        <begin position="11"/>
        <end position="89"/>
    </location>
</feature>
<dbReference type="NCBIfam" id="NF033546">
    <property type="entry name" value="transpos_IS21"/>
    <property type="match status" value="1"/>
</dbReference>
<geneLocation type="plasmid" evidence="6 8">
    <name>pTT6-1</name>
</geneLocation>
<dbReference type="Pfam" id="PF13384">
    <property type="entry name" value="HTH_23"/>
    <property type="match status" value="1"/>
</dbReference>
<reference evidence="8" key="1">
    <citation type="submission" date="2021-01" db="EMBL/GenBank/DDBJ databases">
        <title>Skermanella TT6 skin isolate.</title>
        <authorList>
            <person name="Lee K."/>
            <person name="Ganzorig M."/>
        </authorList>
    </citation>
    <scope>NUCLEOTIDE SEQUENCE [LARGE SCALE GENOMIC DNA]</scope>
    <source>
        <strain evidence="8">TT6</strain>
        <plasmid evidence="8">pTT6-1</plasmid>
    </source>
</reference>
<dbReference type="InterPro" id="IPR054353">
    <property type="entry name" value="IstA-like_C"/>
</dbReference>
<dbReference type="InterPro" id="IPR017895">
    <property type="entry name" value="HTH_IS408/IS1162_type"/>
</dbReference>
<dbReference type="InterPro" id="IPR012337">
    <property type="entry name" value="RNaseH-like_sf"/>
</dbReference>
<dbReference type="EMBL" id="CP067421">
    <property type="protein sequence ID" value="QQP93137.1"/>
    <property type="molecule type" value="Genomic_DNA"/>
</dbReference>
<sequence>MPRGRSDMRRIREVLRLRDEFGASVRRIAAACRMPRTTVRDYLRRLESADLRFGDVKEWSDEELERRLFPPPPAQPRPLPDWAAVERDLGRRGVTLQLLWQEYLVCHPDGYRYTQFVQRFRDWQAARAVPRMRRDHLPGDALEVDYAGMTLMIGVGADARPAQIFVACLPYSGYIYAEATWTQRSEDWLASHVRLLEHLGGAPARLVPDNLKVGVSHASFYDPTLNPGYHDLAQHYRIAVVPTRVRQPRDKAAVENAVLQVERRVLAPIRDTVFVSLDAANAAIREHLAMLNAAPLSGDKDSCRARILAERERAHLRPLPADRFVPGTWSRYKLAPDYHVVIDGAAYSVPYTAIGKTVDVHATAALISIFLRGRRVACHPRASAGSRTTLEAHQPASHRAVARYTPEHLQAEFAAVGSAATLLFERILAAAEHREQAVRAGLGLLRLGGAHGADRLEQACQAALEANVRSWRYVQRWLTSGGPPPASSDGLGEHANLRGPSYYRN</sequence>
<dbReference type="RefSeq" id="WP_201072655.1">
    <property type="nucleotide sequence ID" value="NZ_CP067420.1"/>
</dbReference>